<dbReference type="PANTHER" id="PTHR36746">
    <property type="entry name" value="BNAC04G51760D PROTEIN"/>
    <property type="match status" value="1"/>
</dbReference>
<dbReference type="Gramene" id="rna-AYBTSS11_LOCUS3313">
    <property type="protein sequence ID" value="CAJ1906445.1"/>
    <property type="gene ID" value="gene-AYBTSS11_LOCUS3313"/>
</dbReference>
<proteinExistence type="predicted"/>
<name>A0AA86RUK6_9FABA</name>
<keyword evidence="3" id="KW-1185">Reference proteome</keyword>
<dbReference type="EMBL" id="OY731398">
    <property type="protein sequence ID" value="CAJ1906445.1"/>
    <property type="molecule type" value="Genomic_DNA"/>
</dbReference>
<accession>A0AA86RUK6</accession>
<dbReference type="AlphaFoldDB" id="A0AA86RUK6"/>
<dbReference type="Proteomes" id="UP001189624">
    <property type="component" value="Chromosome 1"/>
</dbReference>
<organism evidence="2 3">
    <name type="scientific">Sphenostylis stenocarpa</name>
    <dbReference type="NCBI Taxonomy" id="92480"/>
    <lineage>
        <taxon>Eukaryota</taxon>
        <taxon>Viridiplantae</taxon>
        <taxon>Streptophyta</taxon>
        <taxon>Embryophyta</taxon>
        <taxon>Tracheophyta</taxon>
        <taxon>Spermatophyta</taxon>
        <taxon>Magnoliopsida</taxon>
        <taxon>eudicotyledons</taxon>
        <taxon>Gunneridae</taxon>
        <taxon>Pentapetalae</taxon>
        <taxon>rosids</taxon>
        <taxon>fabids</taxon>
        <taxon>Fabales</taxon>
        <taxon>Fabaceae</taxon>
        <taxon>Papilionoideae</taxon>
        <taxon>50 kb inversion clade</taxon>
        <taxon>NPAAA clade</taxon>
        <taxon>indigoferoid/millettioid clade</taxon>
        <taxon>Phaseoleae</taxon>
        <taxon>Sphenostylis</taxon>
    </lineage>
</organism>
<feature type="compositionally biased region" description="Polar residues" evidence="1">
    <location>
        <begin position="182"/>
        <end position="201"/>
    </location>
</feature>
<feature type="region of interest" description="Disordered" evidence="1">
    <location>
        <begin position="91"/>
        <end position="121"/>
    </location>
</feature>
<sequence>MENNSNSRSSICWKIRQALTTNPAFKAIHRIKYYYREPRTVTTHANSPSLPPSTHFPQNMKAKNTQAEGTIPIKFDDSIPISTPMVSKVASPQVGVSKGENNGKDSTGPLKEQHGVGMQQGKKTLDINDIFSEYIERARYRIKTVSNVGRGQSNFAPVEASGNNNRMENHKDHFSDNAKKMPNTSSVGRISSSLKRGYTKS</sequence>
<dbReference type="PANTHER" id="PTHR36746:SF12">
    <property type="entry name" value="DUF4005 DOMAIN-CONTAINING PROTEIN"/>
    <property type="match status" value="1"/>
</dbReference>
<feature type="compositionally biased region" description="Basic and acidic residues" evidence="1">
    <location>
        <begin position="167"/>
        <end position="179"/>
    </location>
</feature>
<evidence type="ECO:0000313" key="2">
    <source>
        <dbReference type="EMBL" id="CAJ1906445.1"/>
    </source>
</evidence>
<feature type="compositionally biased region" description="Polar residues" evidence="1">
    <location>
        <begin position="154"/>
        <end position="166"/>
    </location>
</feature>
<reference evidence="2" key="1">
    <citation type="submission" date="2023-10" db="EMBL/GenBank/DDBJ databases">
        <authorList>
            <person name="Domelevo Entfellner J.-B."/>
        </authorList>
    </citation>
    <scope>NUCLEOTIDE SEQUENCE</scope>
</reference>
<gene>
    <name evidence="2" type="ORF">AYBTSS11_LOCUS3313</name>
</gene>
<evidence type="ECO:0000313" key="3">
    <source>
        <dbReference type="Proteomes" id="UP001189624"/>
    </source>
</evidence>
<protein>
    <submittedName>
        <fullName evidence="2">Uncharacterized protein</fullName>
    </submittedName>
</protein>
<evidence type="ECO:0000256" key="1">
    <source>
        <dbReference type="SAM" id="MobiDB-lite"/>
    </source>
</evidence>
<feature type="region of interest" description="Disordered" evidence="1">
    <location>
        <begin position="154"/>
        <end position="201"/>
    </location>
</feature>